<dbReference type="PRINTS" id="PR00385">
    <property type="entry name" value="P450"/>
</dbReference>
<dbReference type="InterPro" id="IPR002401">
    <property type="entry name" value="Cyt_P450_E_grp-I"/>
</dbReference>
<dbReference type="GO" id="GO:0016705">
    <property type="term" value="F:oxidoreductase activity, acting on paired donors, with incorporation or reduction of molecular oxygen"/>
    <property type="evidence" value="ECO:0007669"/>
    <property type="project" value="InterPro"/>
</dbReference>
<keyword evidence="4 8" id="KW-0560">Oxidoreductase</keyword>
<keyword evidence="10" id="KW-1185">Reference proteome</keyword>
<dbReference type="SUPFAM" id="SSF48264">
    <property type="entry name" value="Cytochrome P450"/>
    <property type="match status" value="1"/>
</dbReference>
<dbReference type="InterPro" id="IPR017972">
    <property type="entry name" value="Cyt_P450_CS"/>
</dbReference>
<dbReference type="AlphaFoldDB" id="A0A7K3M4Q6"/>
<proteinExistence type="inferred from homology"/>
<evidence type="ECO:0000256" key="6">
    <source>
        <dbReference type="ARBA" id="ARBA00023033"/>
    </source>
</evidence>
<dbReference type="CDD" id="cd20620">
    <property type="entry name" value="CYP132-like"/>
    <property type="match status" value="1"/>
</dbReference>
<dbReference type="GO" id="GO:0005506">
    <property type="term" value="F:iron ion binding"/>
    <property type="evidence" value="ECO:0007669"/>
    <property type="project" value="InterPro"/>
</dbReference>
<keyword evidence="6 8" id="KW-0503">Monooxygenase</keyword>
<evidence type="ECO:0000256" key="7">
    <source>
        <dbReference type="PIRSR" id="PIRSR602401-1"/>
    </source>
</evidence>
<dbReference type="GO" id="GO:0004497">
    <property type="term" value="F:monooxygenase activity"/>
    <property type="evidence" value="ECO:0007669"/>
    <property type="project" value="UniProtKB-KW"/>
</dbReference>
<dbReference type="RefSeq" id="WP_162450963.1">
    <property type="nucleotide sequence ID" value="NZ_WLZY01000004.1"/>
</dbReference>
<reference evidence="9 10" key="1">
    <citation type="submission" date="2019-11" db="EMBL/GenBank/DDBJ databases">
        <authorList>
            <person name="Li X.-J."/>
            <person name="Feng X.-M."/>
        </authorList>
    </citation>
    <scope>NUCLEOTIDE SEQUENCE [LARGE SCALE GENOMIC DNA]</scope>
    <source>
        <strain evidence="9 10">XMNu-373</strain>
    </source>
</reference>
<dbReference type="PANTHER" id="PTHR24291:SF50">
    <property type="entry name" value="BIFUNCTIONAL ALBAFLAVENONE MONOOXYGENASE_TERPENE SYNTHASE"/>
    <property type="match status" value="1"/>
</dbReference>
<feature type="binding site" description="axial binding residue" evidence="7">
    <location>
        <position position="385"/>
    </location>
    <ligand>
        <name>heme</name>
        <dbReference type="ChEBI" id="CHEBI:30413"/>
    </ligand>
    <ligandPart>
        <name>Fe</name>
        <dbReference type="ChEBI" id="CHEBI:18248"/>
    </ligandPart>
</feature>
<evidence type="ECO:0000256" key="3">
    <source>
        <dbReference type="ARBA" id="ARBA00022723"/>
    </source>
</evidence>
<dbReference type="PRINTS" id="PR00463">
    <property type="entry name" value="EP450I"/>
</dbReference>
<protein>
    <submittedName>
        <fullName evidence="9">Cytochrome P450</fullName>
    </submittedName>
</protein>
<keyword evidence="5 7" id="KW-0408">Iron</keyword>
<dbReference type="InterPro" id="IPR036396">
    <property type="entry name" value="Cyt_P450_sf"/>
</dbReference>
<dbReference type="GO" id="GO:0020037">
    <property type="term" value="F:heme binding"/>
    <property type="evidence" value="ECO:0007669"/>
    <property type="project" value="InterPro"/>
</dbReference>
<gene>
    <name evidence="9" type="ORF">F7O44_14595</name>
</gene>
<sequence length="440" mass="49332">MGPPGTLPFLGDLIAFGSDRLGYLSRVADRDGDVARIRLGPYQCWLVTHPDDVKAVLVDHTDRFRKGPVLQRARFVLGDGLLTAEGEVHRRHRKLVQPAFHPQRIGGYAETMIARAADTSGHWVPGVPLDLHAETVRLTLASAGSALLGADVGDDDVRTVEAAIADLISAYKLAFVPFGWKLERVPVGPIRQLRRGREKLYSVVDHVIEARKSTPADAGDLLSSLVHPVDGEQLSDDEIRDHATTLLLAGHETTANALAFAFHLLAYHPAVECRVQDEIDSVLDKDVPDPDDADRLPLCQAVISESLRLYPPSWMMARQALRELRLGDHVVRAGDLVLLSQWLVHRDPRWWPDPEMFRPDRWLDGSSKQRPRWSYFPFGAGVRRCIGAEFASTEGVLALATIARRWRLRPVPERRLVLDPLITLRPRDGLWLRPQLRRPR</sequence>
<dbReference type="Gene3D" id="1.10.630.10">
    <property type="entry name" value="Cytochrome P450"/>
    <property type="match status" value="1"/>
</dbReference>
<dbReference type="InterPro" id="IPR001128">
    <property type="entry name" value="Cyt_P450"/>
</dbReference>
<evidence type="ECO:0000256" key="2">
    <source>
        <dbReference type="ARBA" id="ARBA00022617"/>
    </source>
</evidence>
<accession>A0A7K3M4Q6</accession>
<evidence type="ECO:0000256" key="5">
    <source>
        <dbReference type="ARBA" id="ARBA00023004"/>
    </source>
</evidence>
<comment type="cofactor">
    <cofactor evidence="7">
        <name>heme</name>
        <dbReference type="ChEBI" id="CHEBI:30413"/>
    </cofactor>
</comment>
<keyword evidence="2 7" id="KW-0349">Heme</keyword>
<evidence type="ECO:0000256" key="8">
    <source>
        <dbReference type="RuleBase" id="RU000461"/>
    </source>
</evidence>
<dbReference type="InterPro" id="IPR050196">
    <property type="entry name" value="Cytochrome_P450_Monoox"/>
</dbReference>
<organism evidence="9 10">
    <name type="scientific">Phytoactinopolyspora mesophila</name>
    <dbReference type="NCBI Taxonomy" id="2650750"/>
    <lineage>
        <taxon>Bacteria</taxon>
        <taxon>Bacillati</taxon>
        <taxon>Actinomycetota</taxon>
        <taxon>Actinomycetes</taxon>
        <taxon>Jiangellales</taxon>
        <taxon>Jiangellaceae</taxon>
        <taxon>Phytoactinopolyspora</taxon>
    </lineage>
</organism>
<dbReference type="Proteomes" id="UP000460435">
    <property type="component" value="Unassembled WGS sequence"/>
</dbReference>
<keyword evidence="3 7" id="KW-0479">Metal-binding</keyword>
<evidence type="ECO:0000256" key="4">
    <source>
        <dbReference type="ARBA" id="ARBA00023002"/>
    </source>
</evidence>
<dbReference type="Pfam" id="PF00067">
    <property type="entry name" value="p450"/>
    <property type="match status" value="1"/>
</dbReference>
<dbReference type="PROSITE" id="PS00086">
    <property type="entry name" value="CYTOCHROME_P450"/>
    <property type="match status" value="1"/>
</dbReference>
<evidence type="ECO:0000313" key="10">
    <source>
        <dbReference type="Proteomes" id="UP000460435"/>
    </source>
</evidence>
<dbReference type="PANTHER" id="PTHR24291">
    <property type="entry name" value="CYTOCHROME P450 FAMILY 4"/>
    <property type="match status" value="1"/>
</dbReference>
<evidence type="ECO:0000313" key="9">
    <source>
        <dbReference type="EMBL" id="NDL58301.1"/>
    </source>
</evidence>
<evidence type="ECO:0000256" key="1">
    <source>
        <dbReference type="ARBA" id="ARBA00010617"/>
    </source>
</evidence>
<comment type="caution">
    <text evidence="9">The sequence shown here is derived from an EMBL/GenBank/DDBJ whole genome shotgun (WGS) entry which is preliminary data.</text>
</comment>
<comment type="similarity">
    <text evidence="1 8">Belongs to the cytochrome P450 family.</text>
</comment>
<name>A0A7K3M4Q6_9ACTN</name>
<dbReference type="EMBL" id="WLZY01000004">
    <property type="protein sequence ID" value="NDL58301.1"/>
    <property type="molecule type" value="Genomic_DNA"/>
</dbReference>